<comment type="caution">
    <text evidence="2">The sequence shown here is derived from an EMBL/GenBank/DDBJ whole genome shotgun (WGS) entry which is preliminary data.</text>
</comment>
<proteinExistence type="predicted"/>
<protein>
    <submittedName>
        <fullName evidence="2">Uncharacterized protein</fullName>
    </submittedName>
</protein>
<sequence length="71" mass="7689">MRTTRCDAHSSGRASPRHREPNASLLGMRARDRSTKEALASAATYIQNGCLLVKLIHRLHTATDSSGNLGT</sequence>
<dbReference type="EMBL" id="BQKI01000003">
    <property type="protein sequence ID" value="GJM91615.1"/>
    <property type="molecule type" value="Genomic_DNA"/>
</dbReference>
<feature type="compositionally biased region" description="Basic and acidic residues" evidence="1">
    <location>
        <begin position="1"/>
        <end position="10"/>
    </location>
</feature>
<evidence type="ECO:0000313" key="2">
    <source>
        <dbReference type="EMBL" id="GJM91615.1"/>
    </source>
</evidence>
<organism evidence="2 3">
    <name type="scientific">Eleusine coracana subsp. coracana</name>
    <dbReference type="NCBI Taxonomy" id="191504"/>
    <lineage>
        <taxon>Eukaryota</taxon>
        <taxon>Viridiplantae</taxon>
        <taxon>Streptophyta</taxon>
        <taxon>Embryophyta</taxon>
        <taxon>Tracheophyta</taxon>
        <taxon>Spermatophyta</taxon>
        <taxon>Magnoliopsida</taxon>
        <taxon>Liliopsida</taxon>
        <taxon>Poales</taxon>
        <taxon>Poaceae</taxon>
        <taxon>PACMAD clade</taxon>
        <taxon>Chloridoideae</taxon>
        <taxon>Cynodonteae</taxon>
        <taxon>Eleusininae</taxon>
        <taxon>Eleusine</taxon>
    </lineage>
</organism>
<accession>A0AAV5C122</accession>
<gene>
    <name evidence="2" type="primary">ga08009</name>
    <name evidence="2" type="ORF">PR202_ga08009</name>
</gene>
<evidence type="ECO:0000256" key="1">
    <source>
        <dbReference type="SAM" id="MobiDB-lite"/>
    </source>
</evidence>
<name>A0AAV5C122_ELECO</name>
<evidence type="ECO:0000313" key="3">
    <source>
        <dbReference type="Proteomes" id="UP001054889"/>
    </source>
</evidence>
<feature type="region of interest" description="Disordered" evidence="1">
    <location>
        <begin position="1"/>
        <end position="31"/>
    </location>
</feature>
<reference evidence="2" key="2">
    <citation type="submission" date="2021-12" db="EMBL/GenBank/DDBJ databases">
        <title>Resequencing data analysis of finger millet.</title>
        <authorList>
            <person name="Hatakeyama M."/>
            <person name="Aluri S."/>
            <person name="Balachadran M.T."/>
            <person name="Sivarajan S.R."/>
            <person name="Poveda L."/>
            <person name="Shimizu-Inatsugi R."/>
            <person name="Schlapbach R."/>
            <person name="Sreeman S.M."/>
            <person name="Shimizu K.K."/>
        </authorList>
    </citation>
    <scope>NUCLEOTIDE SEQUENCE</scope>
</reference>
<reference evidence="2" key="1">
    <citation type="journal article" date="2018" name="DNA Res.">
        <title>Multiple hybrid de novo genome assembly of finger millet, an orphan allotetraploid crop.</title>
        <authorList>
            <person name="Hatakeyama M."/>
            <person name="Aluri S."/>
            <person name="Balachadran M.T."/>
            <person name="Sivarajan S.R."/>
            <person name="Patrignani A."/>
            <person name="Gruter S."/>
            <person name="Poveda L."/>
            <person name="Shimizu-Inatsugi R."/>
            <person name="Baeten J."/>
            <person name="Francoijs K.J."/>
            <person name="Nataraja K.N."/>
            <person name="Reddy Y.A.N."/>
            <person name="Phadnis S."/>
            <person name="Ravikumar R.L."/>
            <person name="Schlapbach R."/>
            <person name="Sreeman S.M."/>
            <person name="Shimizu K.K."/>
        </authorList>
    </citation>
    <scope>NUCLEOTIDE SEQUENCE</scope>
</reference>
<dbReference type="Proteomes" id="UP001054889">
    <property type="component" value="Unassembled WGS sequence"/>
</dbReference>
<dbReference type="AlphaFoldDB" id="A0AAV5C122"/>
<keyword evidence="3" id="KW-1185">Reference proteome</keyword>